<sequence length="449" mass="51116">MAANSLPIQPPNPLLPISRFMYAYTRYPEAFAIDALPTTRAVPNRWMKSWTNLSLTAYKRKEKESFDVLFPHAKTPAKTDSTSGSIIGRCREKYVPRIQSYRVRSNSWTQQGLEYLSSKLHTLMARQKQQPFDFGTLSINSRPPYKFELATRERDHWNGNSACASHSLFWSGPPDLPNKRFNNKSRHAYPAAAVSRALAITNIAAPRSFPHAINKIIQPTYDPTVFFFGSTRELEQLDLATPSLTHYTLLARYKANPSGSRYYSNFGIPRTAINHEKYKRKCARISTQNAHTINAANCSIAAPYSTTTRPRAREQGGAHERRAIARAYQCCKTPARAPRGLGAARARAPRTVACYLGVTVSRRASRGEEREEEERGERDHVWREASARMEWLESRYMRFEESRRRRAVAVHAMMRVVVLDLAVVWRKLKVGFKIDGEPLKGSAGREYTT</sequence>
<keyword evidence="2" id="KW-1185">Reference proteome</keyword>
<dbReference type="EMBL" id="JARKIE010000121">
    <property type="protein sequence ID" value="KAJ7681192.1"/>
    <property type="molecule type" value="Genomic_DNA"/>
</dbReference>
<gene>
    <name evidence="1" type="ORF">B0H17DRAFT_1231852</name>
</gene>
<accession>A0AAD7GDD8</accession>
<evidence type="ECO:0000313" key="1">
    <source>
        <dbReference type="EMBL" id="KAJ7681192.1"/>
    </source>
</evidence>
<reference evidence="1" key="1">
    <citation type="submission" date="2023-03" db="EMBL/GenBank/DDBJ databases">
        <title>Massive genome expansion in bonnet fungi (Mycena s.s.) driven by repeated elements and novel gene families across ecological guilds.</title>
        <authorList>
            <consortium name="Lawrence Berkeley National Laboratory"/>
            <person name="Harder C.B."/>
            <person name="Miyauchi S."/>
            <person name="Viragh M."/>
            <person name="Kuo A."/>
            <person name="Thoen E."/>
            <person name="Andreopoulos B."/>
            <person name="Lu D."/>
            <person name="Skrede I."/>
            <person name="Drula E."/>
            <person name="Henrissat B."/>
            <person name="Morin E."/>
            <person name="Kohler A."/>
            <person name="Barry K."/>
            <person name="LaButti K."/>
            <person name="Morin E."/>
            <person name="Salamov A."/>
            <person name="Lipzen A."/>
            <person name="Mereny Z."/>
            <person name="Hegedus B."/>
            <person name="Baldrian P."/>
            <person name="Stursova M."/>
            <person name="Weitz H."/>
            <person name="Taylor A."/>
            <person name="Grigoriev I.V."/>
            <person name="Nagy L.G."/>
            <person name="Martin F."/>
            <person name="Kauserud H."/>
        </authorList>
    </citation>
    <scope>NUCLEOTIDE SEQUENCE</scope>
    <source>
        <strain evidence="1">CBHHK067</strain>
    </source>
</reference>
<dbReference type="Proteomes" id="UP001221757">
    <property type="component" value="Unassembled WGS sequence"/>
</dbReference>
<proteinExistence type="predicted"/>
<name>A0AAD7GDD8_MYCRO</name>
<evidence type="ECO:0000313" key="2">
    <source>
        <dbReference type="Proteomes" id="UP001221757"/>
    </source>
</evidence>
<protein>
    <submittedName>
        <fullName evidence="1">Uncharacterized protein</fullName>
    </submittedName>
</protein>
<dbReference type="AlphaFoldDB" id="A0AAD7GDD8"/>
<organism evidence="1 2">
    <name type="scientific">Mycena rosella</name>
    <name type="common">Pink bonnet</name>
    <name type="synonym">Agaricus rosellus</name>
    <dbReference type="NCBI Taxonomy" id="1033263"/>
    <lineage>
        <taxon>Eukaryota</taxon>
        <taxon>Fungi</taxon>
        <taxon>Dikarya</taxon>
        <taxon>Basidiomycota</taxon>
        <taxon>Agaricomycotina</taxon>
        <taxon>Agaricomycetes</taxon>
        <taxon>Agaricomycetidae</taxon>
        <taxon>Agaricales</taxon>
        <taxon>Marasmiineae</taxon>
        <taxon>Mycenaceae</taxon>
        <taxon>Mycena</taxon>
    </lineage>
</organism>
<comment type="caution">
    <text evidence="1">The sequence shown here is derived from an EMBL/GenBank/DDBJ whole genome shotgun (WGS) entry which is preliminary data.</text>
</comment>